<dbReference type="EnsemblMetazoa" id="MESCA006896-RA">
    <property type="protein sequence ID" value="MESCA006896-PA"/>
    <property type="gene ID" value="MESCA006896"/>
</dbReference>
<dbReference type="Proteomes" id="UP000015102">
    <property type="component" value="Unassembled WGS sequence"/>
</dbReference>
<accession>T1GT73</accession>
<name>T1GT73_MEGSC</name>
<evidence type="ECO:0000313" key="1">
    <source>
        <dbReference type="EnsemblMetazoa" id="MESCA006896-PA"/>
    </source>
</evidence>
<dbReference type="Gene3D" id="3.40.50.300">
    <property type="entry name" value="P-loop containing nucleotide triphosphate hydrolases"/>
    <property type="match status" value="1"/>
</dbReference>
<organism evidence="1 2">
    <name type="scientific">Megaselia scalaris</name>
    <name type="common">Humpbacked fly</name>
    <name type="synonym">Phora scalaris</name>
    <dbReference type="NCBI Taxonomy" id="36166"/>
    <lineage>
        <taxon>Eukaryota</taxon>
        <taxon>Metazoa</taxon>
        <taxon>Ecdysozoa</taxon>
        <taxon>Arthropoda</taxon>
        <taxon>Hexapoda</taxon>
        <taxon>Insecta</taxon>
        <taxon>Pterygota</taxon>
        <taxon>Neoptera</taxon>
        <taxon>Endopterygota</taxon>
        <taxon>Diptera</taxon>
        <taxon>Brachycera</taxon>
        <taxon>Muscomorpha</taxon>
        <taxon>Platypezoidea</taxon>
        <taxon>Phoridae</taxon>
        <taxon>Megaseliini</taxon>
        <taxon>Megaselia</taxon>
    </lineage>
</organism>
<reference evidence="1" key="2">
    <citation type="submission" date="2015-06" db="UniProtKB">
        <authorList>
            <consortium name="EnsemblMetazoa"/>
        </authorList>
    </citation>
    <scope>IDENTIFICATION</scope>
</reference>
<dbReference type="STRING" id="36166.T1GT73"/>
<dbReference type="HOGENOM" id="CLU_1995205_0_0_1"/>
<dbReference type="InterPro" id="IPR027417">
    <property type="entry name" value="P-loop_NTPase"/>
</dbReference>
<keyword evidence="2" id="KW-1185">Reference proteome</keyword>
<dbReference type="AlphaFoldDB" id="T1GT73"/>
<dbReference type="EMBL" id="CAQQ02013937">
    <property type="status" value="NOT_ANNOTATED_CDS"/>
    <property type="molecule type" value="Genomic_DNA"/>
</dbReference>
<sequence>MTIIFLMYFKFLRFSDLYSFLLDGKEGPEGLNVLKECLDQLKLVTNRYSKKQIKWINNRLLASANREVPNIYELNTSDVSKWKENVYDRAVDILDSYTNDRESVWKPMEKIQHPGKGLNEEVRLF</sequence>
<protein>
    <submittedName>
        <fullName evidence="1">Uncharacterized protein</fullName>
    </submittedName>
</protein>
<reference evidence="2" key="1">
    <citation type="submission" date="2013-02" db="EMBL/GenBank/DDBJ databases">
        <authorList>
            <person name="Hughes D."/>
        </authorList>
    </citation>
    <scope>NUCLEOTIDE SEQUENCE</scope>
    <source>
        <strain>Durham</strain>
        <strain evidence="2">NC isolate 2 -- Noor lab</strain>
    </source>
</reference>
<proteinExistence type="predicted"/>
<evidence type="ECO:0000313" key="2">
    <source>
        <dbReference type="Proteomes" id="UP000015102"/>
    </source>
</evidence>